<dbReference type="Pfam" id="PF07694">
    <property type="entry name" value="5TM-5TMR_LYT"/>
    <property type="match status" value="1"/>
</dbReference>
<gene>
    <name evidence="16" type="ORF">GA0061094_2323</name>
</gene>
<dbReference type="InterPro" id="IPR004358">
    <property type="entry name" value="Sig_transdc_His_kin-like_C"/>
</dbReference>
<keyword evidence="5" id="KW-0597">Phosphoprotein</keyword>
<reference evidence="17" key="1">
    <citation type="submission" date="2016-08" db="EMBL/GenBank/DDBJ databases">
        <authorList>
            <person name="Varghese N."/>
            <person name="Submissions Spin"/>
        </authorList>
    </citation>
    <scope>NUCLEOTIDE SEQUENCE [LARGE SCALE GENOMIC DNA]</scope>
    <source>
        <strain evidence="17">SGD-1123</strain>
    </source>
</reference>
<proteinExistence type="predicted"/>
<dbReference type="GO" id="GO:0005886">
    <property type="term" value="C:plasma membrane"/>
    <property type="evidence" value="ECO:0007669"/>
    <property type="project" value="UniProtKB-SubCell"/>
</dbReference>
<evidence type="ECO:0000256" key="14">
    <source>
        <dbReference type="SAM" id="Phobius"/>
    </source>
</evidence>
<dbReference type="SMART" id="SM00387">
    <property type="entry name" value="HATPase_c"/>
    <property type="match status" value="1"/>
</dbReference>
<dbReference type="Gene3D" id="1.10.287.130">
    <property type="match status" value="1"/>
</dbReference>
<evidence type="ECO:0000256" key="2">
    <source>
        <dbReference type="ARBA" id="ARBA00004651"/>
    </source>
</evidence>
<dbReference type="GO" id="GO:0071555">
    <property type="term" value="P:cell wall organization"/>
    <property type="evidence" value="ECO:0007669"/>
    <property type="project" value="InterPro"/>
</dbReference>
<protein>
    <recommendedName>
        <fullName evidence="3">histidine kinase</fullName>
        <ecNumber evidence="3">2.7.13.3</ecNumber>
    </recommendedName>
</protein>
<evidence type="ECO:0000256" key="6">
    <source>
        <dbReference type="ARBA" id="ARBA00022679"/>
    </source>
</evidence>
<keyword evidence="8" id="KW-0547">Nucleotide-binding</keyword>
<feature type="transmembrane region" description="Helical" evidence="14">
    <location>
        <begin position="162"/>
        <end position="184"/>
    </location>
</feature>
<dbReference type="InterPro" id="IPR003661">
    <property type="entry name" value="HisK_dim/P_dom"/>
</dbReference>
<dbReference type="PANTHER" id="PTHR43065:SF46">
    <property type="entry name" value="C4-DICARBOXYLATE TRANSPORT SENSOR PROTEIN DCTB"/>
    <property type="match status" value="1"/>
</dbReference>
<feature type="transmembrane region" description="Helical" evidence="14">
    <location>
        <begin position="133"/>
        <end position="156"/>
    </location>
</feature>
<evidence type="ECO:0000256" key="1">
    <source>
        <dbReference type="ARBA" id="ARBA00000085"/>
    </source>
</evidence>
<feature type="transmembrane region" description="Helical" evidence="14">
    <location>
        <begin position="7"/>
        <end position="28"/>
    </location>
</feature>
<comment type="catalytic activity">
    <reaction evidence="1">
        <text>ATP + protein L-histidine = ADP + protein N-phospho-L-histidine.</text>
        <dbReference type="EC" id="2.7.13.3"/>
    </reaction>
</comment>
<dbReference type="PANTHER" id="PTHR43065">
    <property type="entry name" value="SENSOR HISTIDINE KINASE"/>
    <property type="match status" value="1"/>
</dbReference>
<dbReference type="CDD" id="cd00082">
    <property type="entry name" value="HisKA"/>
    <property type="match status" value="1"/>
</dbReference>
<dbReference type="InterPro" id="IPR005467">
    <property type="entry name" value="His_kinase_dom"/>
</dbReference>
<dbReference type="Proteomes" id="UP000181997">
    <property type="component" value="Unassembled WGS sequence"/>
</dbReference>
<evidence type="ECO:0000256" key="3">
    <source>
        <dbReference type="ARBA" id="ARBA00012438"/>
    </source>
</evidence>
<evidence type="ECO:0000256" key="10">
    <source>
        <dbReference type="ARBA" id="ARBA00022840"/>
    </source>
</evidence>
<keyword evidence="9 16" id="KW-0418">Kinase</keyword>
<keyword evidence="7 14" id="KW-0812">Transmembrane</keyword>
<name>A0A0V8HJF4_9BACI</name>
<keyword evidence="17" id="KW-1185">Reference proteome</keyword>
<evidence type="ECO:0000256" key="8">
    <source>
        <dbReference type="ARBA" id="ARBA00022741"/>
    </source>
</evidence>
<evidence type="ECO:0000256" key="7">
    <source>
        <dbReference type="ARBA" id="ARBA00022692"/>
    </source>
</evidence>
<keyword evidence="12" id="KW-0902">Two-component regulatory system</keyword>
<evidence type="ECO:0000256" key="12">
    <source>
        <dbReference type="ARBA" id="ARBA00023012"/>
    </source>
</evidence>
<dbReference type="InterPro" id="IPR003594">
    <property type="entry name" value="HATPase_dom"/>
</dbReference>
<keyword evidence="6" id="KW-0808">Transferase</keyword>
<dbReference type="EMBL" id="FMAU01000002">
    <property type="protein sequence ID" value="SCC07828.1"/>
    <property type="molecule type" value="Genomic_DNA"/>
</dbReference>
<dbReference type="SMART" id="SM00388">
    <property type="entry name" value="HisKA"/>
    <property type="match status" value="1"/>
</dbReference>
<feature type="transmembrane region" description="Helical" evidence="14">
    <location>
        <begin position="101"/>
        <end position="121"/>
    </location>
</feature>
<feature type="domain" description="Histidine kinase" evidence="15">
    <location>
        <begin position="208"/>
        <end position="415"/>
    </location>
</feature>
<comment type="subcellular location">
    <subcellularLocation>
        <location evidence="2">Cell membrane</location>
        <topology evidence="2">Multi-pass membrane protein</topology>
    </subcellularLocation>
</comment>
<dbReference type="Pfam" id="PF02518">
    <property type="entry name" value="HATPase_c"/>
    <property type="match status" value="1"/>
</dbReference>
<accession>A0A0V8HJF4</accession>
<evidence type="ECO:0000313" key="16">
    <source>
        <dbReference type="EMBL" id="SCC07828.1"/>
    </source>
</evidence>
<evidence type="ECO:0000256" key="9">
    <source>
        <dbReference type="ARBA" id="ARBA00022777"/>
    </source>
</evidence>
<dbReference type="OrthoDB" id="9815750at2"/>
<feature type="transmembrane region" description="Helical" evidence="14">
    <location>
        <begin position="70"/>
        <end position="95"/>
    </location>
</feature>
<keyword evidence="10" id="KW-0067">ATP-binding</keyword>
<dbReference type="Gene3D" id="3.30.565.10">
    <property type="entry name" value="Histidine kinase-like ATPase, C-terminal domain"/>
    <property type="match status" value="1"/>
</dbReference>
<keyword evidence="4" id="KW-1003">Cell membrane</keyword>
<evidence type="ECO:0000256" key="4">
    <source>
        <dbReference type="ARBA" id="ARBA00022475"/>
    </source>
</evidence>
<dbReference type="GO" id="GO:0000155">
    <property type="term" value="F:phosphorelay sensor kinase activity"/>
    <property type="evidence" value="ECO:0007669"/>
    <property type="project" value="InterPro"/>
</dbReference>
<dbReference type="GO" id="GO:0005524">
    <property type="term" value="F:ATP binding"/>
    <property type="evidence" value="ECO:0007669"/>
    <property type="project" value="UniProtKB-KW"/>
</dbReference>
<sequence length="419" mass="47345">MITLIKTLLVNITILLSLTYNANIFFPFKVKQMLFLKHKITYGLIGAFGAFLCMLYPIETLGKTHFDLRMIAILVVTLYAGWISGSLVLLLVLIFRSIIGGPFVSTGLVVSILAYLVALAFRKLFLSSGSTFFTSTVIFFIYMIVYFINIFIFVPFLHTGFYFNYFGVFYLTFISIVFIIEYLIRTNKQIEEMMYLDKLNMAGQMAASIAHEIRNPLATVRGFIQHLAEDTNDKQFKKYSPLILDELDRTNKIITDYLNVSRPGKFELSLLNADKVLHDCVELLRPFASYSNVSIFYSTSGQHFIKGDEQYLKQAIMNVIKNGIEAIDGQGEVIIETKEIPASNKIVVTITDDGKGMSHEELNKIGLPFYTTKTKGTGLGSMVTNKIIREMHGMIEYESEPGRGTKVNISLPLANQKSK</sequence>
<keyword evidence="11 14" id="KW-1133">Transmembrane helix</keyword>
<dbReference type="InterPro" id="IPR036890">
    <property type="entry name" value="HATPase_C_sf"/>
</dbReference>
<dbReference type="EC" id="2.7.13.3" evidence="3"/>
<dbReference type="SUPFAM" id="SSF47384">
    <property type="entry name" value="Homodimeric domain of signal transducing histidine kinase"/>
    <property type="match status" value="1"/>
</dbReference>
<dbReference type="SUPFAM" id="SSF55874">
    <property type="entry name" value="ATPase domain of HSP90 chaperone/DNA topoisomerase II/histidine kinase"/>
    <property type="match status" value="1"/>
</dbReference>
<feature type="transmembrane region" description="Helical" evidence="14">
    <location>
        <begin position="40"/>
        <end position="58"/>
    </location>
</feature>
<evidence type="ECO:0000256" key="5">
    <source>
        <dbReference type="ARBA" id="ARBA00022553"/>
    </source>
</evidence>
<dbReference type="AlphaFoldDB" id="A0A0V8HJF4"/>
<dbReference type="PRINTS" id="PR00344">
    <property type="entry name" value="BCTRLSENSOR"/>
</dbReference>
<evidence type="ECO:0000313" key="17">
    <source>
        <dbReference type="Proteomes" id="UP000181997"/>
    </source>
</evidence>
<dbReference type="InterPro" id="IPR011620">
    <property type="entry name" value="Sig_transdc_His_kinase_LytS_TM"/>
</dbReference>
<evidence type="ECO:0000259" key="15">
    <source>
        <dbReference type="PROSITE" id="PS50109"/>
    </source>
</evidence>
<dbReference type="RefSeq" id="WP_058298503.1">
    <property type="nucleotide sequence ID" value="NZ_FMAU01000002.1"/>
</dbReference>
<dbReference type="InterPro" id="IPR036097">
    <property type="entry name" value="HisK_dim/P_sf"/>
</dbReference>
<organism evidence="16 17">
    <name type="scientific">[Bacillus] enclensis</name>
    <dbReference type="NCBI Taxonomy" id="1402860"/>
    <lineage>
        <taxon>Bacteria</taxon>
        <taxon>Bacillati</taxon>
        <taxon>Bacillota</taxon>
        <taxon>Bacilli</taxon>
        <taxon>Bacillales</taxon>
        <taxon>Bacillaceae</taxon>
        <taxon>Rossellomorea</taxon>
    </lineage>
</organism>
<keyword evidence="13 14" id="KW-0472">Membrane</keyword>
<dbReference type="PROSITE" id="PS50109">
    <property type="entry name" value="HIS_KIN"/>
    <property type="match status" value="1"/>
</dbReference>
<dbReference type="Pfam" id="PF00512">
    <property type="entry name" value="HisKA"/>
    <property type="match status" value="1"/>
</dbReference>
<evidence type="ECO:0000256" key="13">
    <source>
        <dbReference type="ARBA" id="ARBA00023136"/>
    </source>
</evidence>
<evidence type="ECO:0000256" key="11">
    <source>
        <dbReference type="ARBA" id="ARBA00022989"/>
    </source>
</evidence>